<dbReference type="Gene3D" id="1.25.40.10">
    <property type="entry name" value="Tetratricopeptide repeat domain"/>
    <property type="match status" value="2"/>
</dbReference>
<accession>A0AAV7XWU4</accession>
<dbReference type="Pfam" id="PF13414">
    <property type="entry name" value="TPR_11"/>
    <property type="match status" value="1"/>
</dbReference>
<evidence type="ECO:0000313" key="5">
    <source>
        <dbReference type="Proteomes" id="UP001075354"/>
    </source>
</evidence>
<keyword evidence="5" id="KW-1185">Reference proteome</keyword>
<evidence type="ECO:0000256" key="2">
    <source>
        <dbReference type="SAM" id="MobiDB-lite"/>
    </source>
</evidence>
<feature type="region of interest" description="Disordered" evidence="2">
    <location>
        <begin position="128"/>
        <end position="181"/>
    </location>
</feature>
<feature type="region of interest" description="Disordered" evidence="2">
    <location>
        <begin position="215"/>
        <end position="301"/>
    </location>
</feature>
<proteinExistence type="predicted"/>
<dbReference type="Proteomes" id="UP001075354">
    <property type="component" value="Chromosome 4"/>
</dbReference>
<dbReference type="InterPro" id="IPR019734">
    <property type="entry name" value="TPR_rpt"/>
</dbReference>
<dbReference type="AlphaFoldDB" id="A0AAV7XWU4"/>
<feature type="domain" description="E3 ubiquitin-protein ligase TTC3/DZIP3" evidence="3">
    <location>
        <begin position="487"/>
        <end position="589"/>
    </location>
</feature>
<evidence type="ECO:0000259" key="3">
    <source>
        <dbReference type="Pfam" id="PF19179"/>
    </source>
</evidence>
<organism evidence="4 5">
    <name type="scientific">Megalurothrips usitatus</name>
    <name type="common">bean blossom thrips</name>
    <dbReference type="NCBI Taxonomy" id="439358"/>
    <lineage>
        <taxon>Eukaryota</taxon>
        <taxon>Metazoa</taxon>
        <taxon>Ecdysozoa</taxon>
        <taxon>Arthropoda</taxon>
        <taxon>Hexapoda</taxon>
        <taxon>Insecta</taxon>
        <taxon>Pterygota</taxon>
        <taxon>Neoptera</taxon>
        <taxon>Paraneoptera</taxon>
        <taxon>Thysanoptera</taxon>
        <taxon>Terebrantia</taxon>
        <taxon>Thripoidea</taxon>
        <taxon>Thripidae</taxon>
        <taxon>Megalurothrips</taxon>
    </lineage>
</organism>
<dbReference type="EMBL" id="JAPTSV010000004">
    <property type="protein sequence ID" value="KAJ1528531.1"/>
    <property type="molecule type" value="Genomic_DNA"/>
</dbReference>
<keyword evidence="1" id="KW-0802">TPR repeat</keyword>
<evidence type="ECO:0000313" key="4">
    <source>
        <dbReference type="EMBL" id="KAJ1528531.1"/>
    </source>
</evidence>
<dbReference type="Pfam" id="PF19179">
    <property type="entry name" value="TTC3_DZIP3_dom"/>
    <property type="match status" value="1"/>
</dbReference>
<feature type="compositionally biased region" description="Low complexity" evidence="2">
    <location>
        <begin position="164"/>
        <end position="173"/>
    </location>
</feature>
<evidence type="ECO:0000256" key="1">
    <source>
        <dbReference type="PROSITE-ProRule" id="PRU00339"/>
    </source>
</evidence>
<feature type="repeat" description="TPR" evidence="1">
    <location>
        <begin position="4"/>
        <end position="37"/>
    </location>
</feature>
<dbReference type="SMART" id="SM00028">
    <property type="entry name" value="TPR"/>
    <property type="match status" value="4"/>
</dbReference>
<protein>
    <recommendedName>
        <fullName evidence="3">E3 ubiquitin-protein ligase TTC3/DZIP3 domain-containing protein</fullName>
    </recommendedName>
</protein>
<dbReference type="InterPro" id="IPR011990">
    <property type="entry name" value="TPR-like_helical_dom_sf"/>
</dbReference>
<name>A0AAV7XWU4_9NEOP</name>
<dbReference type="PANTHER" id="PTHR17550:SF4">
    <property type="entry name" value="E3 UBIQUITIN-PROTEIN LIGASE TTC3"/>
    <property type="match status" value="1"/>
</dbReference>
<dbReference type="InterPro" id="IPR043866">
    <property type="entry name" value="TTC3/DZIP3_dom"/>
</dbReference>
<dbReference type="SUPFAM" id="SSF48452">
    <property type="entry name" value="TPR-like"/>
    <property type="match status" value="1"/>
</dbReference>
<gene>
    <name evidence="4" type="ORF">ONE63_006937</name>
</gene>
<comment type="caution">
    <text evidence="4">The sequence shown here is derived from an EMBL/GenBank/DDBJ whole genome shotgun (WGS) entry which is preliminary data.</text>
</comment>
<dbReference type="PROSITE" id="PS50005">
    <property type="entry name" value="TPR"/>
    <property type="match status" value="1"/>
</dbReference>
<reference evidence="4" key="1">
    <citation type="submission" date="2022-12" db="EMBL/GenBank/DDBJ databases">
        <title>Chromosome-level genome assembly of the bean flower thrips Megalurothrips usitatus.</title>
        <authorList>
            <person name="Ma L."/>
            <person name="Liu Q."/>
            <person name="Li H."/>
            <person name="Cai W."/>
        </authorList>
    </citation>
    <scope>NUCLEOTIDE SEQUENCE</scope>
    <source>
        <strain evidence="4">Cailab_2022a</strain>
    </source>
</reference>
<dbReference type="PANTHER" id="PTHR17550">
    <property type="entry name" value="E3 UBIQUITIN-PROTEIN LIGASE TTC3"/>
    <property type="match status" value="1"/>
</dbReference>
<sequence length="649" mass="75093">MGSADDFKTKGNNCMKSQDFKAAIENYKKGLAIDPKNPILNCNIAQAYLNIKEYAEAEKCAKTAIDNQETYVKAYYRAAKSALGRHNVYDCMLYLAQGVQKCANMELEDLFGMAKELSQEFEKSLRTFRDKKKDTASSSKSGAGNQNPVAGAQSGPTNDKKAASSKAAGGSAKHNNSDTSIKMKEDKLKQNHMKQKEIEAQEKLLESQKKLLKEESERELKELEDLKKQEDLKERKRKEQERIEAEKEKVQEQEAKERVRKDQEQKEREAKEQERTNQEQKEREAKERERKDQEQKERERKERERLELERKVWEKKKLQQQEEVKRRVEEELKSKLKEEERMSKRKSEAYYDARDGSLALLKGLNRKASESFKKCLEQFQSCSSPKALGFDDPMDFVILHFAFSQALILSDEYKDIVKAINLLQDLEKAGKHSKFPAIFHSLGRAYMRLNRFQNAVQPLERGISFLKRGTSFSRYSWPGTDEIIDLTDRSFLKESLQRELTICKLYHKPDAVCFSQSCLSNSQHIIPSHSIFFNDPDFIGFVDVICQEHCHIYFHLSCWKDYKESLSEVEKLSEKDFLGRACLTPDCLRQDTSDEHSVIVKVRIIGPDGEEKSSCECTPLVRAPCLVRKESETVYKSPKKKPRSAYHNV</sequence>